<proteinExistence type="predicted"/>
<gene>
    <name evidence="3" type="ORF">CFIMG_003411RA</name>
</gene>
<dbReference type="Pfam" id="PF00646">
    <property type="entry name" value="F-box"/>
    <property type="match status" value="1"/>
</dbReference>
<dbReference type="AlphaFoldDB" id="A0A2C5XD86"/>
<dbReference type="Proteomes" id="UP000222788">
    <property type="component" value="Unassembled WGS sequence"/>
</dbReference>
<feature type="domain" description="F-box" evidence="2">
    <location>
        <begin position="173"/>
        <end position="221"/>
    </location>
</feature>
<reference evidence="3 4" key="2">
    <citation type="journal article" date="2013" name="IMA Fungus">
        <title>IMA Genome-F 1: Ceratocystis fimbriata: Draft nuclear genome sequence for the plant pathogen, Ceratocystis fimbriata.</title>
        <authorList>
            <person name="Wilken P.M."/>
            <person name="Steenkamp E.T."/>
            <person name="Wingfield M.J."/>
            <person name="de Beer Z.W."/>
            <person name="Wingfield B.D."/>
        </authorList>
    </citation>
    <scope>NUCLEOTIDE SEQUENCE [LARGE SCALE GENOMIC DNA]</scope>
    <source>
        <strain evidence="3 4">CBS 114723</strain>
    </source>
</reference>
<dbReference type="PROSITE" id="PS50181">
    <property type="entry name" value="FBOX"/>
    <property type="match status" value="1"/>
</dbReference>
<dbReference type="InterPro" id="IPR036047">
    <property type="entry name" value="F-box-like_dom_sf"/>
</dbReference>
<name>A0A2C5XD86_9PEZI</name>
<feature type="compositionally biased region" description="Polar residues" evidence="1">
    <location>
        <begin position="67"/>
        <end position="78"/>
    </location>
</feature>
<protein>
    <recommendedName>
        <fullName evidence="2">F-box domain-containing protein</fullName>
    </recommendedName>
</protein>
<dbReference type="SUPFAM" id="SSF81383">
    <property type="entry name" value="F-box domain"/>
    <property type="match status" value="1"/>
</dbReference>
<comment type="caution">
    <text evidence="3">The sequence shown here is derived from an EMBL/GenBank/DDBJ whole genome shotgun (WGS) entry which is preliminary data.</text>
</comment>
<evidence type="ECO:0000313" key="4">
    <source>
        <dbReference type="Proteomes" id="UP000222788"/>
    </source>
</evidence>
<sequence>MATTKALLSDIMSYPECSNDAGIVSPEAPSYMDSTSTALSRPAKISDSASIAPGGSAVLSGKPLKTANISSPEASTMSLPLPDTRGSTPLSPKRRRSDSFDGDVSPVSTPKRRRIVSARLPTPSVSRRSSMNFASTNYSSSSICKSTIPRSFADIEAALAPLTSFPSCEPLKPVAFARLPRELNDMIFSLLDYKSLIRLSQTNTLLNSIVDTQIAPAHEKLAFVMSAEKNFSQHWPKCTDDEEHPGNFACYACFRVRTPVHFAEVELPHDAEAELGGEEQKSLCNNESPSQTEPVFLSITSDTAKKTLCTTPPSNTSPGTKPIVLRRYCIDCGVHHGLYKAGQNLVTKMDQKLWICSCQRICQTASEPECPECQNCLLTNKRSN</sequence>
<evidence type="ECO:0000259" key="2">
    <source>
        <dbReference type="PROSITE" id="PS50181"/>
    </source>
</evidence>
<dbReference type="EMBL" id="APWK03000021">
    <property type="protein sequence ID" value="PHH54722.1"/>
    <property type="molecule type" value="Genomic_DNA"/>
</dbReference>
<reference evidence="3 4" key="1">
    <citation type="journal article" date="2013" name="Fungal Biol.">
        <title>Analysis of microsatellite markers in the genome of the plant pathogen Ceratocystis fimbriata.</title>
        <authorList>
            <person name="Simpson M.C."/>
            <person name="Wilken P.M."/>
            <person name="Coetzee M.P."/>
            <person name="Wingfield M.J."/>
            <person name="Wingfield B.D."/>
        </authorList>
    </citation>
    <scope>NUCLEOTIDE SEQUENCE [LARGE SCALE GENOMIC DNA]</scope>
    <source>
        <strain evidence="3 4">CBS 114723</strain>
    </source>
</reference>
<organism evidence="3 4">
    <name type="scientific">Ceratocystis fimbriata CBS 114723</name>
    <dbReference type="NCBI Taxonomy" id="1035309"/>
    <lineage>
        <taxon>Eukaryota</taxon>
        <taxon>Fungi</taxon>
        <taxon>Dikarya</taxon>
        <taxon>Ascomycota</taxon>
        <taxon>Pezizomycotina</taxon>
        <taxon>Sordariomycetes</taxon>
        <taxon>Hypocreomycetidae</taxon>
        <taxon>Microascales</taxon>
        <taxon>Ceratocystidaceae</taxon>
        <taxon>Ceratocystis</taxon>
    </lineage>
</organism>
<dbReference type="InterPro" id="IPR001810">
    <property type="entry name" value="F-box_dom"/>
</dbReference>
<evidence type="ECO:0000313" key="3">
    <source>
        <dbReference type="EMBL" id="PHH54722.1"/>
    </source>
</evidence>
<feature type="region of interest" description="Disordered" evidence="1">
    <location>
        <begin position="47"/>
        <end position="114"/>
    </location>
</feature>
<evidence type="ECO:0000256" key="1">
    <source>
        <dbReference type="SAM" id="MobiDB-lite"/>
    </source>
</evidence>
<accession>A0A2C5XD86</accession>
<keyword evidence="4" id="KW-1185">Reference proteome</keyword>
<dbReference type="OrthoDB" id="5232052at2759"/>